<dbReference type="SUPFAM" id="SSF102588">
    <property type="entry name" value="LmbE-like"/>
    <property type="match status" value="1"/>
</dbReference>
<dbReference type="InterPro" id="IPR036280">
    <property type="entry name" value="Multihaem_cyt_sf"/>
</dbReference>
<gene>
    <name evidence="2" type="ORF">LCGC14_1767630</name>
</gene>
<dbReference type="Gene3D" id="1.10.1130.10">
    <property type="entry name" value="Flavocytochrome C3, Chain A"/>
    <property type="match status" value="1"/>
</dbReference>
<proteinExistence type="predicted"/>
<dbReference type="Pfam" id="PF13435">
    <property type="entry name" value="Cytochrome_C554"/>
    <property type="match status" value="1"/>
</dbReference>
<comment type="caution">
    <text evidence="2">The sequence shown here is derived from an EMBL/GenBank/DDBJ whole genome shotgun (WGS) entry which is preliminary data.</text>
</comment>
<reference evidence="2" key="1">
    <citation type="journal article" date="2015" name="Nature">
        <title>Complex archaea that bridge the gap between prokaryotes and eukaryotes.</title>
        <authorList>
            <person name="Spang A."/>
            <person name="Saw J.H."/>
            <person name="Jorgensen S.L."/>
            <person name="Zaremba-Niedzwiedzka K."/>
            <person name="Martijn J."/>
            <person name="Lind A.E."/>
            <person name="van Eijk R."/>
            <person name="Schleper C."/>
            <person name="Guy L."/>
            <person name="Ettema T.J."/>
        </authorList>
    </citation>
    <scope>NUCLEOTIDE SEQUENCE</scope>
</reference>
<sequence length="268" mass="31211">MKHCCKDFNPDLVVAPSICDSNQDHATVGLNAGRVFKDRNLISYKEPWNCDNKRIDYFVPISDEELDKKIVVKESGHTKSDEYKKQKEEFDKKVKEEKKDPECLRCHATAYKMKIKKGKSKKGSKNFIEDVACEACHGPGEAYVKVKKNYQKKGKDAFKKLLKEDPMMARKVQYDTGLYVAGINKYKTIKEQCLECHWEDVNDKNKCPKCDKDEKGKPIVMKFKKYFKLDDHRDHDTIDDVLPKVDKKKWKGYLEQDPLFKTKPSNAK</sequence>
<dbReference type="AlphaFoldDB" id="A0A0F9HLP6"/>
<feature type="domain" description="Cytochrome c-552/4" evidence="1">
    <location>
        <begin position="79"/>
        <end position="138"/>
    </location>
</feature>
<protein>
    <recommendedName>
        <fullName evidence="1">Cytochrome c-552/4 domain-containing protein</fullName>
    </recommendedName>
</protein>
<dbReference type="InterPro" id="IPR023155">
    <property type="entry name" value="Cyt_c-552/4"/>
</dbReference>
<evidence type="ECO:0000313" key="2">
    <source>
        <dbReference type="EMBL" id="KKM04102.1"/>
    </source>
</evidence>
<dbReference type="InterPro" id="IPR024078">
    <property type="entry name" value="LmbE-like_dom_sf"/>
</dbReference>
<dbReference type="EMBL" id="LAZR01016531">
    <property type="protein sequence ID" value="KKM04102.1"/>
    <property type="molecule type" value="Genomic_DNA"/>
</dbReference>
<name>A0A0F9HLP6_9ZZZZ</name>
<accession>A0A0F9HLP6</accession>
<evidence type="ECO:0000259" key="1">
    <source>
        <dbReference type="Pfam" id="PF13435"/>
    </source>
</evidence>
<dbReference type="SUPFAM" id="SSF48695">
    <property type="entry name" value="Multiheme cytochromes"/>
    <property type="match status" value="1"/>
</dbReference>
<organism evidence="2">
    <name type="scientific">marine sediment metagenome</name>
    <dbReference type="NCBI Taxonomy" id="412755"/>
    <lineage>
        <taxon>unclassified sequences</taxon>
        <taxon>metagenomes</taxon>
        <taxon>ecological metagenomes</taxon>
    </lineage>
</organism>